<keyword evidence="7" id="KW-0970">Cilium biogenesis/degradation</keyword>
<keyword evidence="4" id="KW-0493">Microtubule</keyword>
<dbReference type="OrthoDB" id="10251809at2759"/>
<evidence type="ECO:0000259" key="23">
    <source>
        <dbReference type="Pfam" id="PF18198"/>
    </source>
</evidence>
<dbReference type="InterPro" id="IPR042219">
    <property type="entry name" value="AAA_lid_11_sf"/>
</dbReference>
<keyword evidence="9 25" id="KW-0282">Flagellum</keyword>
<dbReference type="FunFam" id="3.40.50.300:FF:006175">
    <property type="entry name" value="Uncharacterized protein"/>
    <property type="match status" value="1"/>
</dbReference>
<evidence type="ECO:0000259" key="17">
    <source>
        <dbReference type="Pfam" id="PF03028"/>
    </source>
</evidence>
<dbReference type="GO" id="GO:0051959">
    <property type="term" value="F:dynein light intermediate chain binding"/>
    <property type="evidence" value="ECO:0007669"/>
    <property type="project" value="InterPro"/>
</dbReference>
<dbReference type="GO" id="GO:0060271">
    <property type="term" value="P:cilium assembly"/>
    <property type="evidence" value="ECO:0007669"/>
    <property type="project" value="UniProtKB-ARBA"/>
</dbReference>
<dbReference type="Gene3D" id="3.20.180.20">
    <property type="entry name" value="Dynein heavy chain, N-terminal domain 2"/>
    <property type="match status" value="1"/>
</dbReference>
<evidence type="ECO:0000313" key="25">
    <source>
        <dbReference type="EMBL" id="PNH09488.1"/>
    </source>
</evidence>
<evidence type="ECO:0000256" key="1">
    <source>
        <dbReference type="ARBA" id="ARBA00004230"/>
    </source>
</evidence>
<dbReference type="FunFam" id="1.20.58.1120:FF:000001">
    <property type="entry name" value="dynein heavy chain 2, axonemal"/>
    <property type="match status" value="1"/>
</dbReference>
<dbReference type="Pfam" id="PF12780">
    <property type="entry name" value="AAA_8"/>
    <property type="match status" value="1"/>
</dbReference>
<evidence type="ECO:0000256" key="14">
    <source>
        <dbReference type="ARBA" id="ARBA00023212"/>
    </source>
</evidence>
<dbReference type="InterPro" id="IPR035699">
    <property type="entry name" value="AAA_6"/>
</dbReference>
<dbReference type="Gene3D" id="1.20.920.20">
    <property type="match status" value="1"/>
</dbReference>
<feature type="coiled-coil region" evidence="16">
    <location>
        <begin position="1089"/>
        <end position="1116"/>
    </location>
</feature>
<dbReference type="Gene3D" id="6.10.140.1060">
    <property type="match status" value="1"/>
</dbReference>
<keyword evidence="14" id="KW-0206">Cytoskeleton</keyword>
<keyword evidence="26" id="KW-1185">Reference proteome</keyword>
<evidence type="ECO:0000256" key="8">
    <source>
        <dbReference type="ARBA" id="ARBA00022840"/>
    </source>
</evidence>
<dbReference type="FunFam" id="1.10.8.1220:FF:000001">
    <property type="entry name" value="Dynein axonemal heavy chain 5"/>
    <property type="match status" value="1"/>
</dbReference>
<evidence type="ECO:0000259" key="21">
    <source>
        <dbReference type="Pfam" id="PF12780"/>
    </source>
</evidence>
<sequence>MEADEASGRGQQLTADATCIAWVRSKLQLLRPEGNAEGDDGVEWLSGVWQNDVHTPVVSTFLMSVKATRMFAVLEGGAEGGAGAKLVLALEVPKNYDQVKELLNQQDAVDASEQAGPLAEIEFWRERSVDLSGIRAQLDDASVSAIVSVLEYAKSSYLAPFLSLRNLIHREAVAAEDNLKFLLCLEEPCQQLAAAHPQAGLVRGPGFDGRTIPGLLPPILNCIRMVWNLSRFYNTPERLTVLLRKLSNEIINRCCSVISLADVFSGDVDNVMTALRQSMEAGERWKELYKRTAAAVAVRSPRPWDFDISSIFAHIDAFLQRCNDLLEVCEAQLQFAPRTPMPVFGGTYGPEVKKSILDIQESFQGLGLTYDILDVKATRWHDDFNAFKGGVKDLEVMMANVIQRAFDTQPCLAARGELLEGFQTMAKRDFIRRFVEKKTIEFFGLFMAEINTVKKLFDAVKRAQPKSPILPRYAGVAKYAMNLMRRLEQSHKVVDSVRYTLPQVPESAEVLQQYELAHQAIEQYISNTHNEWYGTIEASIAKELQASLLVQDKAAGGLLTMNFHKDLLSMGQEVHFWERMRLAIPLIAMEINAQREKYRVLRDNILMVILTALDKEERKLFHDRIRYLDRRIMPGVTKLQWTADKHALEFYYREARKFCRDADTAVGDYKSANARLDAICRSISELVLVDVEKKKIYQHSEFAALQEQHHAKALLDETAGKLERFKDNFREKVKSLLDTFLKDVAALCEDFARDAPCSAEVATSEALDFIAASKEAVEQTRKRSLEIKSGMDIFNIPQPQYKDLAAMEKDMELMDRIWSLKAEWQQLYSGWKDGSFTDIKASGGPGEGDVEEMEEAAVRIGKNVAKLGREIRQWTVWSSLKETLDAFKRTMPLITDLRNPAMRPRHWRNLQEHIGVKFDPHSRSFTLDSVVALRLDQHVEFVADLSVNATKELAIENNIKTISTTWAGLLLDMAEYKSTYKLRSTEEIFSSLEENIVTLSTMKASKYFVVFEKDIAHWEHTLSHISETIEIILQVQRNWMYLENIFIGSEDIRKQLPQESQMFDGVHNNFMRLMKQLFTTSNCLKACTANGLLEAFQDMNNKLERIQKSLDNYLENKRQQFPRFYFLSSDDLLEILGQAKDPLNVQPHLKKCFEGIKKLDMHLPGDDRKQTVSVGITSPDGEYLPFANPVVTEGRPEEWLNRVEDAMFLTTKKHLYKVLEDSKVQKKEKWVKDNQGQMIITAGQIVWTHECEKALADPDSARKNLKLLKKKWISYLNKLTAVTRSKLNNKIERNKVVALITIEVHARDVIEKLSKANCTSANDFEWVSQLRFYWDREKNDCIVKQVLSVFYYGYEYQGNNGRLVITPLTDRCYMTLGGCGSGRAGEGGGTARLLLFAATASIARTDTIEGKLEKRTKGVFAPAGGKRLVCFIDDLNMPAKSKFGFIPPLELLKLWVDNGFWYDRQKCEVKHIKDMQLLAAMAPPGGGRNAFSQRIQACFTTLNVTAPNDNQLKRIFGTILNTKLADFDDEVKPLSEPITLATIGIYRAVSKELLPTPSKSHYLFNTRDLAKIIQGMMQATKAFYNSKEEVLQLWCHECMRIIADRMWDHADKEWLVRQLDEKLGTTFSTSFATLFEAYGEATEFREDLKGLYRQAGCANKPTVFLFDETQIVYETFLEDVNNILTSGEVPNLFPKDELGAVLDEVRAAAKGSGAGETADALYAFLLERVRTNLHVVLCLSPVGEAFRERCRMFPGLVNCTTIDWFTEWPADALFEVAQKQLADVDLGSSDVKTAVCKVFVTAHQSVEATSAKMFAALKRQNYVTPTNYLETVRGYKLLLAEKRAELGEKAAKLSGGLHKLDETSVQVAAMKKVAEEKKVVVAQAKADCEELLVEIVQDKRVADEQEKQDYGAGATRHERAMPCVPFFTVALGQGQAPTATRLIEDGLREGNWVFLANCHLMTSWLPTLDKIIEGFEAKQPHEGFRLWLSSNPSPAFPISILQRGLKMTTEPPKGLRANLLRLYNSVSEASYTQCRAQVKYQKLLFALTYFHSVLLERRKFRTLGFNIPYDFNDTDFSVSDDLLKSYLDSYDATPWDALKYLIAGQMGRKVVKVAAGKRTQLELEDTILHLLSTATGSLLDNVTLINTLDQSKTTWEEVNASLLIAEETQKKIEAASQQYRPCSVRASVLYFVLNDLSTVDPMYQFSLDAYNDLFLLSIRNSPRSNDSSLSERIKSLNDHHTYAVYKYTTRGLFERHKLLLSLQMCVRILQTANQVNVEEWQFFLRGGTVLDRSQQVVNPAPEWISEEAWDNITELEQLPNFKGIISSFESNLAEWEAWYRRGEPESSELPAEWESKCNELQRLILVRCLRPDRAIFAASSYVSNALGRKYVEPPVLDLGETLKDSTALSPLVFVLSAGVDPTDNLRKLAAERNMAAKPPAPRGV</sequence>
<accession>A0A2J8AAE5</accession>
<feature type="domain" description="Dynein heavy chain linker" evidence="19">
    <location>
        <begin position="805"/>
        <end position="1216"/>
    </location>
</feature>
<dbReference type="InterPro" id="IPR042222">
    <property type="entry name" value="Dynein_2_N"/>
</dbReference>
<dbReference type="Proteomes" id="UP000236333">
    <property type="component" value="Unassembled WGS sequence"/>
</dbReference>
<evidence type="ECO:0000256" key="6">
    <source>
        <dbReference type="ARBA" id="ARBA00022741"/>
    </source>
</evidence>
<dbReference type="GO" id="GO:0030286">
    <property type="term" value="C:dynein complex"/>
    <property type="evidence" value="ECO:0007669"/>
    <property type="project" value="UniProtKB-KW"/>
</dbReference>
<dbReference type="SUPFAM" id="SSF52540">
    <property type="entry name" value="P-loop containing nucleoside triphosphate hydrolases"/>
    <property type="match status" value="2"/>
</dbReference>
<evidence type="ECO:0000259" key="18">
    <source>
        <dbReference type="Pfam" id="PF08385"/>
    </source>
</evidence>
<protein>
    <submittedName>
        <fullName evidence="25">Dynein-1-beta heavy chain, flagellar inner arm I1 complex</fullName>
    </submittedName>
</protein>
<dbReference type="GO" id="GO:0008569">
    <property type="term" value="F:minus-end-directed microtubule motor activity"/>
    <property type="evidence" value="ECO:0007669"/>
    <property type="project" value="InterPro"/>
</dbReference>
<keyword evidence="12" id="KW-0969">Cilium</keyword>
<dbReference type="InterPro" id="IPR035706">
    <property type="entry name" value="AAA_9"/>
</dbReference>
<feature type="domain" description="Dynein heavy chain tail" evidence="18">
    <location>
        <begin position="97"/>
        <end position="644"/>
    </location>
</feature>
<evidence type="ECO:0000256" key="11">
    <source>
        <dbReference type="ARBA" id="ARBA00023054"/>
    </source>
</evidence>
<organism evidence="25 26">
    <name type="scientific">Tetrabaena socialis</name>
    <dbReference type="NCBI Taxonomy" id="47790"/>
    <lineage>
        <taxon>Eukaryota</taxon>
        <taxon>Viridiplantae</taxon>
        <taxon>Chlorophyta</taxon>
        <taxon>core chlorophytes</taxon>
        <taxon>Chlorophyceae</taxon>
        <taxon>CS clade</taxon>
        <taxon>Chlamydomonadales</taxon>
        <taxon>Tetrabaenaceae</taxon>
        <taxon>Tetrabaena</taxon>
    </lineage>
</organism>
<dbReference type="InterPro" id="IPR013602">
    <property type="entry name" value="Dynein_heavy_linker"/>
</dbReference>
<dbReference type="Gene3D" id="1.20.58.1120">
    <property type="match status" value="1"/>
</dbReference>
<dbReference type="GO" id="GO:0005874">
    <property type="term" value="C:microtubule"/>
    <property type="evidence" value="ECO:0007669"/>
    <property type="project" value="UniProtKB-KW"/>
</dbReference>
<evidence type="ECO:0000256" key="10">
    <source>
        <dbReference type="ARBA" id="ARBA00023017"/>
    </source>
</evidence>
<dbReference type="GO" id="GO:0005524">
    <property type="term" value="F:ATP binding"/>
    <property type="evidence" value="ECO:0007669"/>
    <property type="project" value="UniProtKB-KW"/>
</dbReference>
<dbReference type="Pfam" id="PF22597">
    <property type="entry name" value="DYN_lid"/>
    <property type="match status" value="1"/>
</dbReference>
<dbReference type="FunFam" id="1.10.287.2620:FF:000002">
    <property type="entry name" value="Dynein heavy chain 2, axonemal"/>
    <property type="match status" value="1"/>
</dbReference>
<evidence type="ECO:0000256" key="5">
    <source>
        <dbReference type="ARBA" id="ARBA00022737"/>
    </source>
</evidence>
<dbReference type="InterPro" id="IPR042228">
    <property type="entry name" value="Dynein_linker_3"/>
</dbReference>
<dbReference type="Gene3D" id="1.10.8.720">
    <property type="entry name" value="Region D6 of dynein motor"/>
    <property type="match status" value="1"/>
</dbReference>
<dbReference type="GO" id="GO:0007018">
    <property type="term" value="P:microtubule-based movement"/>
    <property type="evidence" value="ECO:0007669"/>
    <property type="project" value="InterPro"/>
</dbReference>
<dbReference type="Pfam" id="PF18198">
    <property type="entry name" value="AAA_lid_11"/>
    <property type="match status" value="1"/>
</dbReference>
<name>A0A2J8AAE5_9CHLO</name>
<evidence type="ECO:0000256" key="4">
    <source>
        <dbReference type="ARBA" id="ARBA00022701"/>
    </source>
</evidence>
<dbReference type="GO" id="GO:0045505">
    <property type="term" value="F:dynein intermediate chain binding"/>
    <property type="evidence" value="ECO:0007669"/>
    <property type="project" value="InterPro"/>
</dbReference>
<dbReference type="GO" id="GO:0031514">
    <property type="term" value="C:motile cilium"/>
    <property type="evidence" value="ECO:0007669"/>
    <property type="project" value="UniProtKB-SubCell"/>
</dbReference>
<keyword evidence="3" id="KW-0963">Cytoplasm</keyword>
<dbReference type="InterPro" id="IPR024317">
    <property type="entry name" value="Dynein_heavy_chain_D4_dom"/>
</dbReference>
<dbReference type="FunFam" id="1.20.140.100:FF:000006">
    <property type="entry name" value="dynein heavy chain 2, axonemal"/>
    <property type="match status" value="1"/>
</dbReference>
<comment type="subcellular location">
    <subcellularLocation>
        <location evidence="1">Cell projection</location>
        <location evidence="1">Cilium</location>
        <location evidence="1">Flagellum</location>
    </subcellularLocation>
    <subcellularLocation>
        <location evidence="2">Cytoplasm</location>
        <location evidence="2">Cytoskeleton</location>
        <location evidence="2">Cilium axoneme</location>
    </subcellularLocation>
</comment>
<dbReference type="Gene3D" id="1.10.8.1220">
    <property type="match status" value="1"/>
</dbReference>
<dbReference type="Pfam" id="PF12774">
    <property type="entry name" value="AAA_6"/>
    <property type="match status" value="1"/>
</dbReference>
<dbReference type="Pfam" id="PF08393">
    <property type="entry name" value="DHC_N2"/>
    <property type="match status" value="1"/>
</dbReference>
<feature type="domain" description="Dynein 2 heavy chain 1 cytoplasmic ATPase lid" evidence="24">
    <location>
        <begin position="1530"/>
        <end position="1611"/>
    </location>
</feature>
<keyword evidence="15" id="KW-0966">Cell projection</keyword>
<evidence type="ECO:0000256" key="15">
    <source>
        <dbReference type="ARBA" id="ARBA00023273"/>
    </source>
</evidence>
<keyword evidence="11 16" id="KW-0175">Coiled coil</keyword>
<feature type="domain" description="Dynein heavy chain AAA lid" evidence="23">
    <location>
        <begin position="2041"/>
        <end position="2104"/>
    </location>
</feature>
<proteinExistence type="predicted"/>
<evidence type="ECO:0000256" key="3">
    <source>
        <dbReference type="ARBA" id="ARBA00022490"/>
    </source>
</evidence>
<dbReference type="Pfam" id="PF12775">
    <property type="entry name" value="AAA_7"/>
    <property type="match status" value="1"/>
</dbReference>
<dbReference type="Pfam" id="PF03028">
    <property type="entry name" value="Dynein_heavy"/>
    <property type="match status" value="1"/>
</dbReference>
<dbReference type="InterPro" id="IPR041658">
    <property type="entry name" value="AAA_lid_11"/>
</dbReference>
<feature type="domain" description="Dynein heavy chain region D6 P-loop" evidence="17">
    <location>
        <begin position="1927"/>
        <end position="2008"/>
    </location>
</feature>
<dbReference type="Gene3D" id="1.20.140.100">
    <property type="entry name" value="Dynein heavy chain, N-terminal domain 2"/>
    <property type="match status" value="1"/>
</dbReference>
<dbReference type="Pfam" id="PF12781">
    <property type="entry name" value="AAA_9"/>
    <property type="match status" value="1"/>
</dbReference>
<feature type="domain" description="Dynein heavy chain ATP-binding dynein motor region" evidence="22">
    <location>
        <begin position="2110"/>
        <end position="2158"/>
    </location>
</feature>
<dbReference type="Gene3D" id="3.40.50.300">
    <property type="entry name" value="P-loop containing nucleotide triphosphate hydrolases"/>
    <property type="match status" value="3"/>
</dbReference>
<comment type="caution">
    <text evidence="25">The sequence shown here is derived from an EMBL/GenBank/DDBJ whole genome shotgun (WGS) entry which is preliminary data.</text>
</comment>
<keyword evidence="5" id="KW-0677">Repeat</keyword>
<dbReference type="GO" id="GO:0005930">
    <property type="term" value="C:axoneme"/>
    <property type="evidence" value="ECO:0007669"/>
    <property type="project" value="UniProtKB-SubCell"/>
</dbReference>
<evidence type="ECO:0000259" key="22">
    <source>
        <dbReference type="Pfam" id="PF12781"/>
    </source>
</evidence>
<dbReference type="Gene3D" id="1.10.287.2620">
    <property type="match status" value="1"/>
</dbReference>
<evidence type="ECO:0000259" key="19">
    <source>
        <dbReference type="Pfam" id="PF08393"/>
    </source>
</evidence>
<evidence type="ECO:0000313" key="26">
    <source>
        <dbReference type="Proteomes" id="UP000236333"/>
    </source>
</evidence>
<evidence type="ECO:0000256" key="2">
    <source>
        <dbReference type="ARBA" id="ARBA00004430"/>
    </source>
</evidence>
<dbReference type="FunFam" id="3.20.180.20:FF:000001">
    <property type="entry name" value="Dynein axonemal heavy chain 5"/>
    <property type="match status" value="1"/>
</dbReference>
<evidence type="ECO:0000256" key="16">
    <source>
        <dbReference type="SAM" id="Coils"/>
    </source>
</evidence>
<dbReference type="GO" id="GO:0008017">
    <property type="term" value="F:microtubule binding"/>
    <property type="evidence" value="ECO:0007669"/>
    <property type="project" value="UniProtKB-ARBA"/>
</dbReference>
<reference evidence="25 26" key="1">
    <citation type="journal article" date="2017" name="Mol. Biol. Evol.">
        <title>The 4-celled Tetrabaena socialis nuclear genome reveals the essential components for genetic control of cell number at the origin of multicellularity in the volvocine lineage.</title>
        <authorList>
            <person name="Featherston J."/>
            <person name="Arakaki Y."/>
            <person name="Hanschen E.R."/>
            <person name="Ferris P.J."/>
            <person name="Michod R.E."/>
            <person name="Olson B.J.S.C."/>
            <person name="Nozaki H."/>
            <person name="Durand P.M."/>
        </authorList>
    </citation>
    <scope>NUCLEOTIDE SEQUENCE [LARGE SCALE GENOMIC DNA]</scope>
    <source>
        <strain evidence="25 26">NIES-571</strain>
    </source>
</reference>
<evidence type="ECO:0000256" key="7">
    <source>
        <dbReference type="ARBA" id="ARBA00022794"/>
    </source>
</evidence>
<dbReference type="InterPro" id="IPR004273">
    <property type="entry name" value="Dynein_heavy_D6_P-loop"/>
</dbReference>
<dbReference type="EMBL" id="PGGS01000088">
    <property type="protein sequence ID" value="PNH09488.1"/>
    <property type="molecule type" value="Genomic_DNA"/>
</dbReference>
<dbReference type="InterPro" id="IPR054354">
    <property type="entry name" value="DYNC2H1-like_lid"/>
</dbReference>
<evidence type="ECO:0000256" key="9">
    <source>
        <dbReference type="ARBA" id="ARBA00022846"/>
    </source>
</evidence>
<evidence type="ECO:0000259" key="20">
    <source>
        <dbReference type="Pfam" id="PF12774"/>
    </source>
</evidence>
<keyword evidence="10" id="KW-0243">Dynein</keyword>
<dbReference type="Pfam" id="PF08385">
    <property type="entry name" value="DHC_N1"/>
    <property type="match status" value="1"/>
</dbReference>
<keyword evidence="8" id="KW-0067">ATP-binding</keyword>
<keyword evidence="6" id="KW-0547">Nucleotide-binding</keyword>
<evidence type="ECO:0000256" key="13">
    <source>
        <dbReference type="ARBA" id="ARBA00023175"/>
    </source>
</evidence>
<dbReference type="PANTHER" id="PTHR22878">
    <property type="entry name" value="DYNEIN HEAVY CHAIN 6, AXONEMAL-LIKE-RELATED"/>
    <property type="match status" value="1"/>
</dbReference>
<gene>
    <name evidence="25" type="ORF">TSOC_003881</name>
</gene>
<evidence type="ECO:0000259" key="24">
    <source>
        <dbReference type="Pfam" id="PF22597"/>
    </source>
</evidence>
<evidence type="ECO:0000256" key="12">
    <source>
        <dbReference type="ARBA" id="ARBA00023069"/>
    </source>
</evidence>
<keyword evidence="13" id="KW-0505">Motor protein</keyword>
<dbReference type="InterPro" id="IPR013594">
    <property type="entry name" value="Dynein_heavy_tail"/>
</dbReference>
<dbReference type="InterPro" id="IPR026983">
    <property type="entry name" value="DHC"/>
</dbReference>
<feature type="domain" description="Dynein heavy chain hydrolytic ATP-binding dynein motor region" evidence="20">
    <location>
        <begin position="1352"/>
        <end position="1377"/>
    </location>
</feature>
<dbReference type="PANTHER" id="PTHR22878:SF68">
    <property type="entry name" value="DYNEIN HEAVY CHAIN 6, AXONEMAL-LIKE"/>
    <property type="match status" value="1"/>
</dbReference>
<dbReference type="InterPro" id="IPR027417">
    <property type="entry name" value="P-loop_NTPase"/>
</dbReference>
<feature type="domain" description="Dynein heavy chain AAA module D4" evidence="21">
    <location>
        <begin position="1640"/>
        <end position="1837"/>
    </location>
</feature>